<dbReference type="EMBL" id="VOSW01000219">
    <property type="protein sequence ID" value="KAE8753450.1"/>
    <property type="molecule type" value="Genomic_DNA"/>
</dbReference>
<proteinExistence type="predicted"/>
<dbReference type="AlphaFoldDB" id="A0A6N6W1K4"/>
<sequence length="76" mass="8520">MRAGDGICQVALPFPSPARVIKAEPMAARLAADYREFVARTKADGAFWRKANKLAEAARLYRITQAVADQTRRERE</sequence>
<evidence type="ECO:0000313" key="2">
    <source>
        <dbReference type="Proteomes" id="UP000463700"/>
    </source>
</evidence>
<evidence type="ECO:0000313" key="1">
    <source>
        <dbReference type="EMBL" id="KAE8753450.1"/>
    </source>
</evidence>
<comment type="caution">
    <text evidence="1">The sequence shown here is derived from an EMBL/GenBank/DDBJ whole genome shotgun (WGS) entry which is preliminary data.</text>
</comment>
<name>A0A6N6W1K4_9BURK</name>
<dbReference type="Proteomes" id="UP000463700">
    <property type="component" value="Unassembled WGS sequence"/>
</dbReference>
<accession>A0A6N6W1K4</accession>
<gene>
    <name evidence="1" type="ORF">FSO04_45105</name>
</gene>
<reference evidence="1 2" key="1">
    <citation type="journal article" date="2020" name="Int. J. Syst. Evol. Microbiol.">
        <title>Paraburkholderia madseniana sp. nov., a phenolic acid-degrading bacterium isolated from acidic forest soil.</title>
        <authorList>
            <person name="Wilhelm R.C."/>
            <person name="Murphy S.J.L."/>
            <person name="Feriancek N.M."/>
            <person name="Karasz D.C."/>
            <person name="DeRito C.M."/>
            <person name="Newman J.D."/>
            <person name="Buckley D.H."/>
        </authorList>
    </citation>
    <scope>NUCLEOTIDE SEQUENCE [LARGE SCALE GENOMIC DNA]</scope>
    <source>
        <strain evidence="1 2">RP11</strain>
    </source>
</reference>
<dbReference type="OrthoDB" id="9115345at2"/>
<protein>
    <submittedName>
        <fullName evidence="1">Uncharacterized protein</fullName>
    </submittedName>
</protein>
<organism evidence="1 2">
    <name type="scientific">Paraburkholderia madseniana</name>
    <dbReference type="NCBI Taxonomy" id="2599607"/>
    <lineage>
        <taxon>Bacteria</taxon>
        <taxon>Pseudomonadati</taxon>
        <taxon>Pseudomonadota</taxon>
        <taxon>Betaproteobacteria</taxon>
        <taxon>Burkholderiales</taxon>
        <taxon>Burkholderiaceae</taxon>
        <taxon>Paraburkholderia</taxon>
    </lineage>
</organism>